<reference evidence="4" key="1">
    <citation type="submission" date="2023-03" db="EMBL/GenBank/DDBJ databases">
        <title>Amycolatopsis taiwanensis NBRC 103393.</title>
        <authorList>
            <person name="Ichikawa N."/>
            <person name="Sato H."/>
            <person name="Tonouchi N."/>
        </authorList>
    </citation>
    <scope>NUCLEOTIDE SEQUENCE</scope>
    <source>
        <strain evidence="4">NBRC 103393</strain>
    </source>
</reference>
<keyword evidence="2" id="KW-0804">Transcription</keyword>
<dbReference type="GO" id="GO:0003700">
    <property type="term" value="F:DNA-binding transcription factor activity"/>
    <property type="evidence" value="ECO:0007669"/>
    <property type="project" value="InterPro"/>
</dbReference>
<evidence type="ECO:0000256" key="2">
    <source>
        <dbReference type="ARBA" id="ARBA00023163"/>
    </source>
</evidence>
<dbReference type="EMBL" id="BSTI01000002">
    <property type="protein sequence ID" value="GLY64629.1"/>
    <property type="molecule type" value="Genomic_DNA"/>
</dbReference>
<feature type="domain" description="HTH deoR-type" evidence="3">
    <location>
        <begin position="9"/>
        <end position="75"/>
    </location>
</feature>
<dbReference type="InterPro" id="IPR036388">
    <property type="entry name" value="WH-like_DNA-bd_sf"/>
</dbReference>
<proteinExistence type="predicted"/>
<keyword evidence="4" id="KW-0238">DNA-binding</keyword>
<dbReference type="Pfam" id="PF08279">
    <property type="entry name" value="HTH_11"/>
    <property type="match status" value="1"/>
</dbReference>
<dbReference type="InterPro" id="IPR013196">
    <property type="entry name" value="HTH_11"/>
</dbReference>
<dbReference type="InterPro" id="IPR028349">
    <property type="entry name" value="PafC-like"/>
</dbReference>
<dbReference type="PROSITE" id="PS51000">
    <property type="entry name" value="HTH_DEOR_2"/>
    <property type="match status" value="1"/>
</dbReference>
<evidence type="ECO:0000313" key="5">
    <source>
        <dbReference type="Proteomes" id="UP001165136"/>
    </source>
</evidence>
<dbReference type="AlphaFoldDB" id="A0A9W6VF96"/>
<dbReference type="PROSITE" id="PS52050">
    <property type="entry name" value="WYL"/>
    <property type="match status" value="1"/>
</dbReference>
<evidence type="ECO:0000259" key="3">
    <source>
        <dbReference type="PROSITE" id="PS51000"/>
    </source>
</evidence>
<organism evidence="4 5">
    <name type="scientific">Amycolatopsis taiwanensis</name>
    <dbReference type="NCBI Taxonomy" id="342230"/>
    <lineage>
        <taxon>Bacteria</taxon>
        <taxon>Bacillati</taxon>
        <taxon>Actinomycetota</taxon>
        <taxon>Actinomycetes</taxon>
        <taxon>Pseudonocardiales</taxon>
        <taxon>Pseudonocardiaceae</taxon>
        <taxon>Amycolatopsis</taxon>
    </lineage>
</organism>
<dbReference type="SUPFAM" id="SSF46785">
    <property type="entry name" value="Winged helix' DNA-binding domain"/>
    <property type="match status" value="1"/>
</dbReference>
<dbReference type="PANTHER" id="PTHR34580:SF3">
    <property type="entry name" value="PROTEIN PAFB"/>
    <property type="match status" value="1"/>
</dbReference>
<dbReference type="InterPro" id="IPR001034">
    <property type="entry name" value="DeoR_HTH"/>
</dbReference>
<dbReference type="Gene3D" id="1.10.10.10">
    <property type="entry name" value="Winged helix-like DNA-binding domain superfamily/Winged helix DNA-binding domain"/>
    <property type="match status" value="1"/>
</dbReference>
<keyword evidence="5" id="KW-1185">Reference proteome</keyword>
<gene>
    <name evidence="4" type="ORF">Atai01_12480</name>
</gene>
<dbReference type="Proteomes" id="UP001165136">
    <property type="component" value="Unassembled WGS sequence"/>
</dbReference>
<dbReference type="CDD" id="cd00090">
    <property type="entry name" value="HTH_ARSR"/>
    <property type="match status" value="1"/>
</dbReference>
<dbReference type="PIRSF" id="PIRSF016838">
    <property type="entry name" value="PafC"/>
    <property type="match status" value="1"/>
</dbReference>
<dbReference type="InterPro" id="IPR026881">
    <property type="entry name" value="WYL_dom"/>
</dbReference>
<evidence type="ECO:0000313" key="4">
    <source>
        <dbReference type="EMBL" id="GLY64629.1"/>
    </source>
</evidence>
<dbReference type="InterPro" id="IPR057727">
    <property type="entry name" value="WCX_dom"/>
</dbReference>
<keyword evidence="1" id="KW-0805">Transcription regulation</keyword>
<dbReference type="InterPro" id="IPR011991">
    <property type="entry name" value="ArsR-like_HTH"/>
</dbReference>
<dbReference type="GO" id="GO:0003677">
    <property type="term" value="F:DNA binding"/>
    <property type="evidence" value="ECO:0007669"/>
    <property type="project" value="UniProtKB-KW"/>
</dbReference>
<dbReference type="Pfam" id="PF25583">
    <property type="entry name" value="WCX"/>
    <property type="match status" value="1"/>
</dbReference>
<dbReference type="Pfam" id="PF13280">
    <property type="entry name" value="WYL"/>
    <property type="match status" value="1"/>
</dbReference>
<sequence length="318" mass="34986">MQAHSPASTASRRLETLSLLQTHPGISAAGLAARLGVTERTARRDVAQLRELGYRIDAEAGRTGGYRLAHGRTMPPLLLDADEVAAVALGLRTAVAVDGLETAAVTALAKLTQVVPSRWQARLTALADVQTLPGQFSRRAGHDVLVPAALACRANEAIRIRHRRNDTSPATATDVQPHRLVTLRGRWYLVACPRGDLEWKAYAVDRIDHVQPLGTRIQSPEPPVDAAELVADTLAHGPWRHRVRVRVHTSADLVRELVDPSVATVIDADYECELRFGTDDLDWAARWLAYLNLDLDVIEPNSLNDHLRAFGSWLLERH</sequence>
<accession>A0A9W6VF96</accession>
<dbReference type="PANTHER" id="PTHR34580">
    <property type="match status" value="1"/>
</dbReference>
<dbReference type="InterPro" id="IPR036390">
    <property type="entry name" value="WH_DNA-bd_sf"/>
</dbReference>
<name>A0A9W6VF96_9PSEU</name>
<dbReference type="InterPro" id="IPR051534">
    <property type="entry name" value="CBASS_pafABC_assoc_protein"/>
</dbReference>
<dbReference type="RefSeq" id="WP_285486156.1">
    <property type="nucleotide sequence ID" value="NZ_BSTI01000002.1"/>
</dbReference>
<comment type="caution">
    <text evidence="4">The sequence shown here is derived from an EMBL/GenBank/DDBJ whole genome shotgun (WGS) entry which is preliminary data.</text>
</comment>
<protein>
    <submittedName>
        <fullName evidence="4">DNA-binding transcriptional regulator</fullName>
    </submittedName>
</protein>
<evidence type="ECO:0000256" key="1">
    <source>
        <dbReference type="ARBA" id="ARBA00023015"/>
    </source>
</evidence>